<keyword evidence="5" id="KW-0479">Metal-binding</keyword>
<dbReference type="SUPFAM" id="SSF57850">
    <property type="entry name" value="RING/U-box"/>
    <property type="match status" value="1"/>
</dbReference>
<organism evidence="15 16">
    <name type="scientific">Ooceraea biroi</name>
    <name type="common">Clonal raider ant</name>
    <name type="synonym">Cerapachys biroi</name>
    <dbReference type="NCBI Taxonomy" id="2015173"/>
    <lineage>
        <taxon>Eukaryota</taxon>
        <taxon>Metazoa</taxon>
        <taxon>Ecdysozoa</taxon>
        <taxon>Arthropoda</taxon>
        <taxon>Hexapoda</taxon>
        <taxon>Insecta</taxon>
        <taxon>Pterygota</taxon>
        <taxon>Neoptera</taxon>
        <taxon>Endopterygota</taxon>
        <taxon>Hymenoptera</taxon>
        <taxon>Apocrita</taxon>
        <taxon>Aculeata</taxon>
        <taxon>Formicoidea</taxon>
        <taxon>Formicidae</taxon>
        <taxon>Dorylinae</taxon>
        <taxon>Ooceraea</taxon>
    </lineage>
</organism>
<keyword evidence="7" id="KW-0862">Zinc</keyword>
<dbReference type="GO" id="GO:0007032">
    <property type="term" value="P:endosome organization"/>
    <property type="evidence" value="ECO:0007669"/>
    <property type="project" value="TreeGrafter"/>
</dbReference>
<evidence type="ECO:0000256" key="8">
    <source>
        <dbReference type="ARBA" id="ARBA00022927"/>
    </source>
</evidence>
<sequence>MAFLEWRRFNFFDLKKEVDAGKIATAFGGAQVAAATSGNGNLVFGDNTGNIHLINRAYEVTTFRAYEITLTLAQQVQHSTFLFTIGEDEPGCNPTIKVWNLAKLDKQGNPTCVRISRAIPSYRAVPATALCVHSSLTLMAVGFGDGSIMLYRGDLTRERKNRIKVLKDANLSITGLAIRATGKQTHLFVATQNSVFLYNVTVKDKEFKSTLDNMGCARRCSVLADTMQDGHFMIGRNDAIYCYTPDGRGPCYAVEGQKIMLEWFRTYLVIVAKEAANVPRTTTISAKSNTIEPIPPGVDKHVITVLDIQNKFIVFSATMVSVQAVLSEWGGFFVLSGDNKLYHLDEKDLQSKLALLFKKNLYDVSIRIAKNQQYDAEGLIDIFRQYGDHLYSKGDHNGAIEQYIKTIGKLEPSYVIRKFLDSQHIDNLTTYLQALHKNGKATEDHTTLWSTLVYNALVEHYLHVWSALDNDVAKIQYEQKIVRLLQNSEAHYDKDQILILCHQHNFRKGLLFLYEESKLYQEILRFHLREGDSEQVLATCKRFGHQDPNLWVQALWSVAKNKDAPTKLLADILAYIAQERLLSPLMVIDAISTSLTCTLGDVRSYLCSVLRTENEQTQADAELTEKYKADTRKLREQIEAIKNSTIIFQGSRCSACHHQLELPSVHFMCQHSYHQHCFQSFSENENECPACLPNNKKLLDIIRAQEQSRDLHETFHSLLDRAEEPFSLVADYFGRGVFKKLTVITDTDKSLPTPTRPEEPKLNYGPGAEARLRLNEGKSSISVGKAEARRAAHDVPTLVTDDRYRGFAKPDVYSSSLEANISSTGSGLSTPRGNSAKASPVPIREARIMNSTTPKILVIIMFLVCSGGGWWYRYWLQGRYRAAASAIPSRSSNSRSQNSLRNAPCQAQQARITYNSARNTVLLHRMWKGSCSFLRNPSRPQRSTAAPAYNGNATTSTHYQNMNVVLNDTSCPYYQLYGPPPSYETVIAQTRGKIGSPASPATAAEPSSTTRLNHLQPANVIPNPSVPQCFFYCSSPARLVNGGANQCHQADNASEGVPPFAHYSQYCAANGAAIGQNVCVPLEYPEESAGVPAAVPGGFAHQHYPASPQRPPGYPVDVSDVRNAEGHAMLNVNGATDSCVASWCPASDQSALKVHGRVTVPDGGCGMTAAGTHTSSPKSETNGSLEGDAKRSDVLFATVVVPEATRRSFSRERTGYGGSLRLPRRSTAGAIVHRGDGFHRISFRGSSSSQRRVCDSARTTVAESAARDASQLEERAVQADANSSQSNPSNNVILGSFICESTRSPACENAGEAHDDPRAMNRSTNFDPESKHKLDRSKSLD</sequence>
<dbReference type="GO" id="GO:0006886">
    <property type="term" value="P:intracellular protein transport"/>
    <property type="evidence" value="ECO:0007669"/>
    <property type="project" value="UniProtKB-UniRule"/>
</dbReference>
<feature type="compositionally biased region" description="Polar residues" evidence="13">
    <location>
        <begin position="1280"/>
        <end position="1291"/>
    </location>
</feature>
<dbReference type="InterPro" id="IPR057308">
    <property type="entry name" value="CHCR_PEP5_VPS11"/>
</dbReference>
<keyword evidence="4" id="KW-0813">Transport</keyword>
<evidence type="ECO:0000256" key="11">
    <source>
        <dbReference type="PROSITE-ProRule" id="PRU00175"/>
    </source>
</evidence>
<evidence type="ECO:0000256" key="10">
    <source>
        <dbReference type="ARBA" id="ARBA00023228"/>
    </source>
</evidence>
<dbReference type="GO" id="GO:0030674">
    <property type="term" value="F:protein-macromolecule adaptor activity"/>
    <property type="evidence" value="ECO:0007669"/>
    <property type="project" value="TreeGrafter"/>
</dbReference>
<feature type="region of interest" description="Disordered" evidence="13">
    <location>
        <begin position="1265"/>
        <end position="1291"/>
    </location>
</feature>
<evidence type="ECO:0000256" key="5">
    <source>
        <dbReference type="ARBA" id="ARBA00022723"/>
    </source>
</evidence>
<evidence type="ECO:0000256" key="12">
    <source>
        <dbReference type="PROSITE-ProRule" id="PRU01006"/>
    </source>
</evidence>
<evidence type="ECO:0000256" key="13">
    <source>
        <dbReference type="SAM" id="MobiDB-lite"/>
    </source>
</evidence>
<reference evidence="15 16" key="1">
    <citation type="journal article" date="2018" name="Genome Res.">
        <title>The genomic architecture and molecular evolution of ant odorant receptors.</title>
        <authorList>
            <person name="McKenzie S.K."/>
            <person name="Kronauer D.J.C."/>
        </authorList>
    </citation>
    <scope>NUCLEOTIDE SEQUENCE [LARGE SCALE GENOMIC DNA]</scope>
    <source>
        <strain evidence="15">Clonal line C1</strain>
    </source>
</reference>
<dbReference type="PANTHER" id="PTHR23323:SF24">
    <property type="entry name" value="VACUOLAR PROTEIN SORTING-ASSOCIATED PROTEIN 11 HOMOLOG"/>
    <property type="match status" value="1"/>
</dbReference>
<dbReference type="GO" id="GO:0006904">
    <property type="term" value="P:vesicle docking involved in exocytosis"/>
    <property type="evidence" value="ECO:0007669"/>
    <property type="project" value="TreeGrafter"/>
</dbReference>
<dbReference type="GO" id="GO:0008270">
    <property type="term" value="F:zinc ion binding"/>
    <property type="evidence" value="ECO:0007669"/>
    <property type="project" value="UniProtKB-KW"/>
</dbReference>
<protein>
    <recommendedName>
        <fullName evidence="14">RING-type domain-containing protein</fullName>
    </recommendedName>
</protein>
<evidence type="ECO:0000256" key="3">
    <source>
        <dbReference type="ARBA" id="ARBA00007070"/>
    </source>
</evidence>
<keyword evidence="8" id="KW-0653">Protein transport</keyword>
<feature type="repeat" description="CHCR" evidence="12">
    <location>
        <begin position="403"/>
        <end position="567"/>
    </location>
</feature>
<dbReference type="GO" id="GO:0005764">
    <property type="term" value="C:lysosome"/>
    <property type="evidence" value="ECO:0007669"/>
    <property type="project" value="UniProtKB-SubCell"/>
</dbReference>
<comment type="caution">
    <text evidence="15">The sequence shown here is derived from an EMBL/GenBank/DDBJ whole genome shotgun (WGS) entry which is preliminary data.</text>
</comment>
<feature type="domain" description="RING-type" evidence="14">
    <location>
        <begin position="653"/>
        <end position="691"/>
    </location>
</feature>
<comment type="subcellular location">
    <subcellularLocation>
        <location evidence="2">Late endosome membrane</location>
        <topology evidence="2">Peripheral membrane protein</topology>
        <orientation evidence="2">Cytoplasmic side</orientation>
    </subcellularLocation>
    <subcellularLocation>
        <location evidence="1">Lysosome</location>
    </subcellularLocation>
</comment>
<dbReference type="PROSITE" id="PS50089">
    <property type="entry name" value="ZF_RING_2"/>
    <property type="match status" value="1"/>
</dbReference>
<keyword evidence="6 11" id="KW-0863">Zinc-finger</keyword>
<dbReference type="GO" id="GO:0048284">
    <property type="term" value="P:organelle fusion"/>
    <property type="evidence" value="ECO:0007669"/>
    <property type="project" value="TreeGrafter"/>
</dbReference>
<dbReference type="GO" id="GO:0031902">
    <property type="term" value="C:late endosome membrane"/>
    <property type="evidence" value="ECO:0007669"/>
    <property type="project" value="UniProtKB-SubCell"/>
</dbReference>
<evidence type="ECO:0000313" key="16">
    <source>
        <dbReference type="Proteomes" id="UP000279307"/>
    </source>
</evidence>
<comment type="similarity">
    <text evidence="3">Belongs to the VPS11 family.</text>
</comment>
<dbReference type="Pfam" id="PF23356">
    <property type="entry name" value="TPR_PEP5_VPS11"/>
    <property type="match status" value="2"/>
</dbReference>
<gene>
    <name evidence="15" type="ORF">DMN91_001010</name>
</gene>
<dbReference type="PROSITE" id="PS50236">
    <property type="entry name" value="CHCR"/>
    <property type="match status" value="1"/>
</dbReference>
<evidence type="ECO:0000313" key="15">
    <source>
        <dbReference type="EMBL" id="RLU27210.1"/>
    </source>
</evidence>
<dbReference type="Proteomes" id="UP000279307">
    <property type="component" value="Chromosome 1"/>
</dbReference>
<dbReference type="EMBL" id="QOIP01000001">
    <property type="protein sequence ID" value="RLU27210.1"/>
    <property type="molecule type" value="Genomic_DNA"/>
</dbReference>
<dbReference type="InterPro" id="IPR013083">
    <property type="entry name" value="Znf_RING/FYVE/PHD"/>
</dbReference>
<evidence type="ECO:0000256" key="1">
    <source>
        <dbReference type="ARBA" id="ARBA00004371"/>
    </source>
</evidence>
<dbReference type="InterPro" id="IPR001841">
    <property type="entry name" value="Znf_RING"/>
</dbReference>
<dbReference type="CDD" id="cd16688">
    <property type="entry name" value="RING-H2_Vps11"/>
    <property type="match status" value="1"/>
</dbReference>
<dbReference type="Gene3D" id="2.130.10.10">
    <property type="entry name" value="YVTN repeat-like/Quinoprotein amine dehydrogenase"/>
    <property type="match status" value="1"/>
</dbReference>
<dbReference type="InterPro" id="IPR024763">
    <property type="entry name" value="VPS11_C"/>
</dbReference>
<keyword evidence="9" id="KW-0472">Membrane</keyword>
<dbReference type="InterPro" id="IPR000547">
    <property type="entry name" value="Clathrin_H-chain/VPS_repeat"/>
</dbReference>
<keyword evidence="10" id="KW-0458">Lysosome</keyword>
<evidence type="ECO:0000256" key="2">
    <source>
        <dbReference type="ARBA" id="ARBA00004492"/>
    </source>
</evidence>
<feature type="compositionally biased region" description="Basic and acidic residues" evidence="13">
    <location>
        <begin position="1328"/>
        <end position="1341"/>
    </location>
</feature>
<dbReference type="GO" id="GO:0030897">
    <property type="term" value="C:HOPS complex"/>
    <property type="evidence" value="ECO:0007669"/>
    <property type="project" value="TreeGrafter"/>
</dbReference>
<evidence type="ECO:0000256" key="4">
    <source>
        <dbReference type="ARBA" id="ARBA00022448"/>
    </source>
</evidence>
<dbReference type="Pfam" id="PF23341">
    <property type="entry name" value="PEP5_VPS11_N"/>
    <property type="match status" value="1"/>
</dbReference>
<proteinExistence type="inferred from homology"/>
<accession>A0A3L8E388</accession>
<evidence type="ECO:0000256" key="7">
    <source>
        <dbReference type="ARBA" id="ARBA00022833"/>
    </source>
</evidence>
<feature type="region of interest" description="Disordered" evidence="13">
    <location>
        <begin position="1169"/>
        <end position="1189"/>
    </location>
</feature>
<evidence type="ECO:0000256" key="6">
    <source>
        <dbReference type="ARBA" id="ARBA00022771"/>
    </source>
</evidence>
<dbReference type="PANTHER" id="PTHR23323">
    <property type="entry name" value="VACUOLAR PROTEIN SORTING-ASSOCIATED PROTEIN"/>
    <property type="match status" value="1"/>
</dbReference>
<feature type="region of interest" description="Disordered" evidence="13">
    <location>
        <begin position="1306"/>
        <end position="1341"/>
    </location>
</feature>
<name>A0A3L8E388_OOCBI</name>
<dbReference type="InterPro" id="IPR057307">
    <property type="entry name" value="PEP5_VPS11_N"/>
</dbReference>
<dbReference type="Pfam" id="PF12451">
    <property type="entry name" value="VPS11_C"/>
    <property type="match status" value="1"/>
</dbReference>
<dbReference type="InterPro" id="IPR015943">
    <property type="entry name" value="WD40/YVTN_repeat-like_dom_sf"/>
</dbReference>
<evidence type="ECO:0000259" key="14">
    <source>
        <dbReference type="PROSITE" id="PS50089"/>
    </source>
</evidence>
<feature type="compositionally biased region" description="Polar residues" evidence="13">
    <location>
        <begin position="1171"/>
        <end position="1184"/>
    </location>
</feature>
<dbReference type="SUPFAM" id="SSF50978">
    <property type="entry name" value="WD40 repeat-like"/>
    <property type="match status" value="1"/>
</dbReference>
<dbReference type="Gene3D" id="3.30.40.10">
    <property type="entry name" value="Zinc/RING finger domain, C3HC4 (zinc finger)"/>
    <property type="match status" value="1"/>
</dbReference>
<dbReference type="GO" id="GO:0007033">
    <property type="term" value="P:vacuole organization"/>
    <property type="evidence" value="ECO:0007669"/>
    <property type="project" value="TreeGrafter"/>
</dbReference>
<evidence type="ECO:0000256" key="9">
    <source>
        <dbReference type="ARBA" id="ARBA00023136"/>
    </source>
</evidence>
<dbReference type="OrthoDB" id="6415936at2759"/>
<dbReference type="InterPro" id="IPR036322">
    <property type="entry name" value="WD40_repeat_dom_sf"/>
</dbReference>
<dbReference type="FunFam" id="3.30.40.10:FF:000258">
    <property type="entry name" value="Vacuolar protein sorting-associated protein 11 homolog"/>
    <property type="match status" value="1"/>
</dbReference>